<dbReference type="SUPFAM" id="SSF55120">
    <property type="entry name" value="Pseudouridine synthase"/>
    <property type="match status" value="1"/>
</dbReference>
<sequence>MKIIYEDENVQVFDKPAGVNCDDFPLRIHRLDKDTSGIFLVAKNQKALEFFQKQFQERKVEKKYLALAVGHLPNKEGEIKTLIGRAPGDRRKQKVYLEGEPGATDKRRAITLYRVLQRFENYDLVEAELLTGRKHQIRAHFAHLGHPVAGDKLYGFKGQIHPDNLKRQFLHASYLKIEMPNGREREFKSELPQDLKETLNNLR</sequence>
<dbReference type="InterPro" id="IPR050188">
    <property type="entry name" value="RluA_PseudoU_synthase"/>
</dbReference>
<dbReference type="GO" id="GO:0140098">
    <property type="term" value="F:catalytic activity, acting on RNA"/>
    <property type="evidence" value="ECO:0007669"/>
    <property type="project" value="UniProtKB-ARBA"/>
</dbReference>
<organism evidence="4 5">
    <name type="scientific">Candidatus Nealsonbacteria bacterium CG02_land_8_20_14_3_00_40_11</name>
    <dbReference type="NCBI Taxonomy" id="1974700"/>
    <lineage>
        <taxon>Bacteria</taxon>
        <taxon>Candidatus Nealsoniibacteriota</taxon>
    </lineage>
</organism>
<comment type="similarity">
    <text evidence="1">Belongs to the pseudouridine synthase RluA family.</text>
</comment>
<dbReference type="PANTHER" id="PTHR21600:SF44">
    <property type="entry name" value="RIBOSOMAL LARGE SUBUNIT PSEUDOURIDINE SYNTHASE D"/>
    <property type="match status" value="1"/>
</dbReference>
<dbReference type="GO" id="GO:0000455">
    <property type="term" value="P:enzyme-directed rRNA pseudouridine synthesis"/>
    <property type="evidence" value="ECO:0007669"/>
    <property type="project" value="TreeGrafter"/>
</dbReference>
<dbReference type="EMBL" id="PEUA01000027">
    <property type="protein sequence ID" value="PIV43069.1"/>
    <property type="molecule type" value="Genomic_DNA"/>
</dbReference>
<dbReference type="InterPro" id="IPR006224">
    <property type="entry name" value="PsdUridine_synth_RluA-like_CS"/>
</dbReference>
<dbReference type="CDD" id="cd02869">
    <property type="entry name" value="PseudoU_synth_RluA_like"/>
    <property type="match status" value="1"/>
</dbReference>
<accession>A0A2M7D853</accession>
<comment type="caution">
    <text evidence="4">The sequence shown here is derived from an EMBL/GenBank/DDBJ whole genome shotgun (WGS) entry which is preliminary data.</text>
</comment>
<dbReference type="InterPro" id="IPR006145">
    <property type="entry name" value="PsdUridine_synth_RsuA/RluA"/>
</dbReference>
<dbReference type="PANTHER" id="PTHR21600">
    <property type="entry name" value="MITOCHONDRIAL RNA PSEUDOURIDINE SYNTHASE"/>
    <property type="match status" value="1"/>
</dbReference>
<proteinExistence type="inferred from homology"/>
<evidence type="ECO:0000256" key="2">
    <source>
        <dbReference type="ARBA" id="ARBA00023235"/>
    </source>
</evidence>
<evidence type="ECO:0000259" key="3">
    <source>
        <dbReference type="Pfam" id="PF00849"/>
    </source>
</evidence>
<keyword evidence="2" id="KW-0413">Isomerase</keyword>
<feature type="domain" description="Pseudouridine synthase RsuA/RluA-like" evidence="3">
    <location>
        <begin position="28"/>
        <end position="143"/>
    </location>
</feature>
<dbReference type="Proteomes" id="UP000230304">
    <property type="component" value="Unassembled WGS sequence"/>
</dbReference>
<dbReference type="GO" id="GO:0003723">
    <property type="term" value="F:RNA binding"/>
    <property type="evidence" value="ECO:0007669"/>
    <property type="project" value="InterPro"/>
</dbReference>
<name>A0A2M7D853_9BACT</name>
<dbReference type="InterPro" id="IPR020103">
    <property type="entry name" value="PsdUridine_synth_cat_dom_sf"/>
</dbReference>
<dbReference type="PROSITE" id="PS01129">
    <property type="entry name" value="PSI_RLU"/>
    <property type="match status" value="1"/>
</dbReference>
<dbReference type="Pfam" id="PF00849">
    <property type="entry name" value="PseudoU_synth_2"/>
    <property type="match status" value="1"/>
</dbReference>
<dbReference type="GO" id="GO:0009982">
    <property type="term" value="F:pseudouridine synthase activity"/>
    <property type="evidence" value="ECO:0007669"/>
    <property type="project" value="InterPro"/>
</dbReference>
<evidence type="ECO:0000313" key="5">
    <source>
        <dbReference type="Proteomes" id="UP000230304"/>
    </source>
</evidence>
<dbReference type="AlphaFoldDB" id="A0A2M7D853"/>
<dbReference type="Gene3D" id="3.30.2350.10">
    <property type="entry name" value="Pseudouridine synthase"/>
    <property type="match status" value="1"/>
</dbReference>
<reference evidence="5" key="1">
    <citation type="submission" date="2017-09" db="EMBL/GenBank/DDBJ databases">
        <title>Depth-based differentiation of microbial function through sediment-hosted aquifers and enrichment of novel symbionts in the deep terrestrial subsurface.</title>
        <authorList>
            <person name="Probst A.J."/>
            <person name="Ladd B."/>
            <person name="Jarett J.K."/>
            <person name="Geller-Mcgrath D.E."/>
            <person name="Sieber C.M.K."/>
            <person name="Emerson J.B."/>
            <person name="Anantharaman K."/>
            <person name="Thomas B.C."/>
            <person name="Malmstrom R."/>
            <person name="Stieglmeier M."/>
            <person name="Klingl A."/>
            <person name="Woyke T."/>
            <person name="Ryan C.M."/>
            <person name="Banfield J.F."/>
        </authorList>
    </citation>
    <scope>NUCLEOTIDE SEQUENCE [LARGE SCALE GENOMIC DNA]</scope>
</reference>
<gene>
    <name evidence="4" type="ORF">COS26_01220</name>
</gene>
<evidence type="ECO:0000313" key="4">
    <source>
        <dbReference type="EMBL" id="PIV43069.1"/>
    </source>
</evidence>
<protein>
    <recommendedName>
        <fullName evidence="3">Pseudouridine synthase RsuA/RluA-like domain-containing protein</fullName>
    </recommendedName>
</protein>
<evidence type="ECO:0000256" key="1">
    <source>
        <dbReference type="ARBA" id="ARBA00010876"/>
    </source>
</evidence>